<evidence type="ECO:0000313" key="4">
    <source>
        <dbReference type="Proteomes" id="UP001070238"/>
    </source>
</evidence>
<accession>A0A9Q4GMS1</accession>
<proteinExistence type="predicted"/>
<dbReference type="Proteomes" id="UP000650005">
    <property type="component" value="Unassembled WGS sequence"/>
</dbReference>
<reference evidence="2" key="2">
    <citation type="submission" date="2022-11" db="EMBL/GenBank/DDBJ databases">
        <title>Corynebacterium sp. isolated from Penguins.</title>
        <authorList>
            <person name="Sedlar K."/>
            <person name="Svec P."/>
        </authorList>
    </citation>
    <scope>NUCLEOTIDE SEQUENCE</scope>
    <source>
        <strain evidence="2">P5875</strain>
    </source>
</reference>
<name>A0A9Q4GMS1_9CORY</name>
<keyword evidence="3" id="KW-1185">Reference proteome</keyword>
<organism evidence="2 4">
    <name type="scientific">Corynebacterium antarcticum</name>
    <dbReference type="NCBI Taxonomy" id="2800405"/>
    <lineage>
        <taxon>Bacteria</taxon>
        <taxon>Bacillati</taxon>
        <taxon>Actinomycetota</taxon>
        <taxon>Actinomycetes</taxon>
        <taxon>Mycobacteriales</taxon>
        <taxon>Corynebacteriaceae</taxon>
        <taxon>Corynebacterium</taxon>
    </lineage>
</organism>
<dbReference type="RefSeq" id="WP_200257777.1">
    <property type="nucleotide sequence ID" value="NZ_JAENIP020000001.1"/>
</dbReference>
<evidence type="ECO:0000313" key="1">
    <source>
        <dbReference type="EMBL" id="MBK1843912.1"/>
    </source>
</evidence>
<dbReference type="Proteomes" id="UP001070238">
    <property type="component" value="Unassembled WGS sequence"/>
</dbReference>
<protein>
    <submittedName>
        <fullName evidence="2">MarR family transcriptional regulator</fullName>
    </submittedName>
</protein>
<dbReference type="AlphaFoldDB" id="A0A9Q4GMS1"/>
<evidence type="ECO:0000313" key="2">
    <source>
        <dbReference type="EMBL" id="MCX7537054.1"/>
    </source>
</evidence>
<evidence type="ECO:0000313" key="3">
    <source>
        <dbReference type="Proteomes" id="UP000650005"/>
    </source>
</evidence>
<comment type="caution">
    <text evidence="2">The sequence shown here is derived from an EMBL/GenBank/DDBJ whole genome shotgun (WGS) entry which is preliminary data.</text>
</comment>
<dbReference type="EMBL" id="JAENIP010000010">
    <property type="protein sequence ID" value="MBK1843912.1"/>
    <property type="molecule type" value="Genomic_DNA"/>
</dbReference>
<sequence length="192" mass="20270">MFAVHARYRGRERRRADLVRRSAEALSTLHGVGTFELLGVEDICAVIDSAEAVTDTTMALLSAGDWAIGIGVAPGTDVDHAEVRKLATTAIGRRCRTGVVRVRSRDGGDMGDIAAVFALLAHVLAKRTTEGREATQLMRGGMNQNEAAAELGISKQAMSQRLAAAGWSAETSGWKLAVGLLHRAEGGSDATT</sequence>
<dbReference type="EMBL" id="JAPMKX010000001">
    <property type="protein sequence ID" value="MCX7537054.1"/>
    <property type="molecule type" value="Genomic_DNA"/>
</dbReference>
<reference evidence="1" key="1">
    <citation type="submission" date="2021-01" db="EMBL/GenBank/DDBJ databases">
        <title>Characterization of Corynebacterium spp. from penguins.</title>
        <authorList>
            <person name="Svec P."/>
        </authorList>
    </citation>
    <scope>NUCLEOTIDE SEQUENCE</scope>
    <source>
        <strain evidence="1">CCM 8835</strain>
    </source>
</reference>
<gene>
    <name evidence="1" type="ORF">JIM95_04850</name>
    <name evidence="2" type="ORF">OS123_00635</name>
</gene>